<dbReference type="EMBL" id="CP019070">
    <property type="protein sequence ID" value="APW66920.1"/>
    <property type="molecule type" value="Genomic_DNA"/>
</dbReference>
<reference evidence="1 2" key="1">
    <citation type="submission" date="2017-01" db="EMBL/GenBank/DDBJ databases">
        <title>Genome sequencing of Arcobacter sp. LPB0137.</title>
        <authorList>
            <person name="Lee G.-W."/>
            <person name="Yi H."/>
        </authorList>
    </citation>
    <scope>NUCLEOTIDE SEQUENCE [LARGE SCALE GENOMIC DNA]</scope>
    <source>
        <strain evidence="1 2">LPB0137</strain>
    </source>
</reference>
<protein>
    <recommendedName>
        <fullName evidence="3">Lipoprotein</fullName>
    </recommendedName>
</protein>
<dbReference type="KEGG" id="alp:LPB137_02870"/>
<accession>A0A1P8KQU1</accession>
<dbReference type="InterPro" id="IPR007485">
    <property type="entry name" value="LPS_assembly_LptE"/>
</dbReference>
<dbReference type="STRING" id="1850254.LPB137_02870"/>
<dbReference type="Pfam" id="PF04390">
    <property type="entry name" value="LptE"/>
    <property type="match status" value="1"/>
</dbReference>
<proteinExistence type="predicted"/>
<evidence type="ECO:0000313" key="2">
    <source>
        <dbReference type="Proteomes" id="UP000186074"/>
    </source>
</evidence>
<dbReference type="OrthoDB" id="5347351at2"/>
<dbReference type="GO" id="GO:0043165">
    <property type="term" value="P:Gram-negative-bacterium-type cell outer membrane assembly"/>
    <property type="evidence" value="ECO:0007669"/>
    <property type="project" value="InterPro"/>
</dbReference>
<dbReference type="Gene3D" id="3.30.160.150">
    <property type="entry name" value="Lipoprotein like domain"/>
    <property type="match status" value="1"/>
</dbReference>
<sequence length="178" mass="19888">MNNIKKVLFVLLTLSLCFFTLNGCGYKPTVSYAKKELAGKVFVNLFVNIKDPRNSVLIKDSMNQLLVQKLGAKLVYDEAQADTVMNLKINSVDMSVLQYDSEGYNQLYRASVNILVSYTKKEKNIPTTFTVSGENDFSVGDDDDDTITDTIRFEAIKEASDDALDEVLSKIAVASFRK</sequence>
<organism evidence="1 2">
    <name type="scientific">Poseidonibacter parvus</name>
    <dbReference type="NCBI Taxonomy" id="1850254"/>
    <lineage>
        <taxon>Bacteria</taxon>
        <taxon>Pseudomonadati</taxon>
        <taxon>Campylobacterota</taxon>
        <taxon>Epsilonproteobacteria</taxon>
        <taxon>Campylobacterales</taxon>
        <taxon>Arcobacteraceae</taxon>
        <taxon>Poseidonibacter</taxon>
    </lineage>
</organism>
<evidence type="ECO:0008006" key="3">
    <source>
        <dbReference type="Google" id="ProtNLM"/>
    </source>
</evidence>
<name>A0A1P8KQU1_9BACT</name>
<keyword evidence="2" id="KW-1185">Reference proteome</keyword>
<dbReference type="AlphaFoldDB" id="A0A1P8KQU1"/>
<gene>
    <name evidence="1" type="ORF">LPB137_02870</name>
</gene>
<evidence type="ECO:0000313" key="1">
    <source>
        <dbReference type="EMBL" id="APW66920.1"/>
    </source>
</evidence>
<dbReference type="Proteomes" id="UP000186074">
    <property type="component" value="Chromosome"/>
</dbReference>
<dbReference type="GO" id="GO:0019867">
    <property type="term" value="C:outer membrane"/>
    <property type="evidence" value="ECO:0007669"/>
    <property type="project" value="InterPro"/>
</dbReference>